<feature type="region of interest" description="Disordered" evidence="3">
    <location>
        <begin position="398"/>
        <end position="457"/>
    </location>
</feature>
<dbReference type="SUPFAM" id="SSF88723">
    <property type="entry name" value="PIN domain-like"/>
    <property type="match status" value="1"/>
</dbReference>
<dbReference type="InterPro" id="IPR006084">
    <property type="entry name" value="XPG/Rad2"/>
</dbReference>
<dbReference type="Proteomes" id="UP000431533">
    <property type="component" value="Unassembled WGS sequence"/>
</dbReference>
<feature type="region of interest" description="Disordered" evidence="3">
    <location>
        <begin position="486"/>
        <end position="770"/>
    </location>
</feature>
<dbReference type="GO" id="GO:0006281">
    <property type="term" value="P:DNA repair"/>
    <property type="evidence" value="ECO:0007669"/>
    <property type="project" value="UniProtKB-ARBA"/>
</dbReference>
<feature type="compositionally biased region" description="Low complexity" evidence="3">
    <location>
        <begin position="621"/>
        <end position="631"/>
    </location>
</feature>
<organism evidence="6 7">
    <name type="scientific">Lachnellula hyalina</name>
    <dbReference type="NCBI Taxonomy" id="1316788"/>
    <lineage>
        <taxon>Eukaryota</taxon>
        <taxon>Fungi</taxon>
        <taxon>Dikarya</taxon>
        <taxon>Ascomycota</taxon>
        <taxon>Pezizomycotina</taxon>
        <taxon>Leotiomycetes</taxon>
        <taxon>Helotiales</taxon>
        <taxon>Lachnaceae</taxon>
        <taxon>Lachnellula</taxon>
    </lineage>
</organism>
<feature type="domain" description="XPG N-terminal" evidence="5">
    <location>
        <begin position="1"/>
        <end position="95"/>
    </location>
</feature>
<feature type="compositionally biased region" description="Pro residues" evidence="3">
    <location>
        <begin position="675"/>
        <end position="684"/>
    </location>
</feature>
<accession>A0A8H8R953</accession>
<feature type="compositionally biased region" description="Polar residues" evidence="3">
    <location>
        <begin position="586"/>
        <end position="620"/>
    </location>
</feature>
<keyword evidence="6" id="KW-0255">Endonuclease</keyword>
<dbReference type="RefSeq" id="XP_031007877.1">
    <property type="nucleotide sequence ID" value="XM_031147480.1"/>
</dbReference>
<dbReference type="Pfam" id="PF18380">
    <property type="entry name" value="GEN1_C"/>
    <property type="match status" value="1"/>
</dbReference>
<dbReference type="GeneID" id="41982702"/>
<evidence type="ECO:0000256" key="2">
    <source>
        <dbReference type="ARBA" id="ARBA00022801"/>
    </source>
</evidence>
<feature type="domain" description="XPG-I" evidence="4">
    <location>
        <begin position="109"/>
        <end position="185"/>
    </location>
</feature>
<dbReference type="InterPro" id="IPR036279">
    <property type="entry name" value="5-3_exonuclease_C_sf"/>
</dbReference>
<keyword evidence="2" id="KW-0378">Hydrolase</keyword>
<dbReference type="CDD" id="cd09870">
    <property type="entry name" value="PIN_YEN1"/>
    <property type="match status" value="1"/>
</dbReference>
<feature type="compositionally biased region" description="Polar residues" evidence="3">
    <location>
        <begin position="561"/>
        <end position="573"/>
    </location>
</feature>
<evidence type="ECO:0000256" key="1">
    <source>
        <dbReference type="ARBA" id="ARBA00022722"/>
    </source>
</evidence>
<dbReference type="Gene3D" id="3.40.50.1010">
    <property type="entry name" value="5'-nuclease"/>
    <property type="match status" value="2"/>
</dbReference>
<gene>
    <name evidence="6" type="primary">GEN1</name>
    <name evidence="6" type="ORF">LHYA1_G002504</name>
</gene>
<dbReference type="InterPro" id="IPR006085">
    <property type="entry name" value="XPG_DNA_repair_N"/>
</dbReference>
<evidence type="ECO:0000313" key="7">
    <source>
        <dbReference type="Proteomes" id="UP000431533"/>
    </source>
</evidence>
<dbReference type="SMART" id="SM00485">
    <property type="entry name" value="XPGN"/>
    <property type="match status" value="1"/>
</dbReference>
<dbReference type="Gene3D" id="1.10.150.20">
    <property type="entry name" value="5' to 3' exonuclease, C-terminal subdomain"/>
    <property type="match status" value="1"/>
</dbReference>
<comment type="caution">
    <text evidence="6">The sequence shown here is derived from an EMBL/GenBank/DDBJ whole genome shotgun (WGS) entry which is preliminary data.</text>
</comment>
<dbReference type="InterPro" id="IPR037316">
    <property type="entry name" value="Yen1_H3TH"/>
</dbReference>
<evidence type="ECO:0000256" key="3">
    <source>
        <dbReference type="SAM" id="MobiDB-lite"/>
    </source>
</evidence>
<dbReference type="PRINTS" id="PR00853">
    <property type="entry name" value="XPGRADSUPER"/>
</dbReference>
<dbReference type="SUPFAM" id="SSF47807">
    <property type="entry name" value="5' to 3' exonuclease, C-terminal subdomain"/>
    <property type="match status" value="1"/>
</dbReference>
<dbReference type="EMBL" id="QGMH01000022">
    <property type="protein sequence ID" value="TVY29089.1"/>
    <property type="molecule type" value="Genomic_DNA"/>
</dbReference>
<dbReference type="PANTHER" id="PTHR11081:SF75">
    <property type="entry name" value="ENDONUCLEASE, PUTATIVE (AFU_ORTHOLOGUE AFUA_3G13260)-RELATED"/>
    <property type="match status" value="1"/>
</dbReference>
<evidence type="ECO:0000259" key="4">
    <source>
        <dbReference type="SMART" id="SM00484"/>
    </source>
</evidence>
<keyword evidence="1" id="KW-0540">Nuclease</keyword>
<dbReference type="InterPro" id="IPR041177">
    <property type="entry name" value="GEN1_C"/>
</dbReference>
<dbReference type="GO" id="GO:0008821">
    <property type="term" value="F:crossover junction DNA endonuclease activity"/>
    <property type="evidence" value="ECO:0007669"/>
    <property type="project" value="InterPro"/>
</dbReference>
<keyword evidence="7" id="KW-1185">Reference proteome</keyword>
<dbReference type="InterPro" id="IPR006086">
    <property type="entry name" value="XPG-I_dom"/>
</dbReference>
<dbReference type="CDD" id="cd09906">
    <property type="entry name" value="H3TH_YEN1"/>
    <property type="match status" value="1"/>
</dbReference>
<dbReference type="Pfam" id="PF00752">
    <property type="entry name" value="XPG_N"/>
    <property type="match status" value="1"/>
</dbReference>
<protein>
    <submittedName>
        <fullName evidence="6">Flap endonuclease GEN-like protein</fullName>
    </submittedName>
</protein>
<dbReference type="FunFam" id="3.40.50.1010:FF:000037">
    <property type="entry name" value="Rad2-like endonuclease, putative (AFU_orthologue AFUA_3G13260)"/>
    <property type="match status" value="1"/>
</dbReference>
<name>A0A8H8R953_9HELO</name>
<dbReference type="GO" id="GO:0017108">
    <property type="term" value="F:5'-flap endonuclease activity"/>
    <property type="evidence" value="ECO:0007669"/>
    <property type="project" value="TreeGrafter"/>
</dbReference>
<dbReference type="InterPro" id="IPR029060">
    <property type="entry name" value="PIN-like_dom_sf"/>
</dbReference>
<reference evidence="6 7" key="1">
    <citation type="submission" date="2018-05" db="EMBL/GenBank/DDBJ databases">
        <title>Genome sequencing and assembly of the regulated plant pathogen Lachnellula willkommii and related sister species for the development of diagnostic species identification markers.</title>
        <authorList>
            <person name="Giroux E."/>
            <person name="Bilodeau G."/>
        </authorList>
    </citation>
    <scope>NUCLEOTIDE SEQUENCE [LARGE SCALE GENOMIC DNA]</scope>
    <source>
        <strain evidence="6 7">CBS 185.66</strain>
    </source>
</reference>
<dbReference type="OrthoDB" id="2959108at2759"/>
<evidence type="ECO:0000313" key="6">
    <source>
        <dbReference type="EMBL" id="TVY29089.1"/>
    </source>
</evidence>
<dbReference type="AlphaFoldDB" id="A0A8H8R953"/>
<sequence length="820" mass="89774">MGIKGIYGEIGAGERIALSKLAIEKFEQAGRPLRIAIDISIWQFQIQAGKGGSNPAIRTLYYRLLRLLSISVQPLFVFDGPHKPPFKRNKKTGQHGAMLPNLLTKQLLKLFGFPFHVAPGEAEAECALLQQEGLVDAVLSEDVDTLMFGCGLTLRNWSSEGTRGNKSPTHVSVYDAMKTKHGKSGLDRAGMVLIALMSGGDYITEGIPGIGIKVASEAARAGFGKSLCCISRSDAAGLEAWRNNLAHEVQSNESRFFRCKHKALKIPEEFPNTEVLSYYTHPVVSSESKIQSLRAGIEWDGEVDVPGLRLYVAEAFDWSGKIGAIKFIRGLAPALLVHKLRIRGNRRDSGYGDVILTAMNEMQLVRAICGKRTHISSDGIREMRVIYHPMDIVDINLDDEPDDSGDYGRNGLAPVDEDDQIEAYQSDERTARARSSSPQKRGPSTYDPTQPDKAWLPETIAKVGIPLKVEDYEESLRNPRKLIKQKAAVKRAEKKGGMPKGAMDKFVSVSKPRKEAPPSAPSKSAPTSSQALPPVYLAPTLEKMTSSAPAPSKQPVRESKSVATRKSQPSVSRSRAKGALKEKPTPNANPWTLSQGDHSSTSVITKPTSHPSTKQTQIFDLSSSSLPSSPLAPNFTPQKHQHSPSPSPERFPRTPSSRSRDSSKPLLRKNLSPEPTTPLSPELPPLNRRLNFTPVAQPREADSSSPGNEFPSVAEMLSPAPKASRSVQSTQIITIDSSPPVMCSMAPPPSQQKQSTLDMLPRDKVTGKAKEGKKYIMLRDSLPGGWQVFDEEEEAERSKIRKGGKKWRMSEVGVLDLSQD</sequence>
<dbReference type="PANTHER" id="PTHR11081">
    <property type="entry name" value="FLAP ENDONUCLEASE FAMILY MEMBER"/>
    <property type="match status" value="1"/>
</dbReference>
<evidence type="ECO:0000259" key="5">
    <source>
        <dbReference type="SMART" id="SM00485"/>
    </source>
</evidence>
<feature type="compositionally biased region" description="Polar residues" evidence="3">
    <location>
        <begin position="725"/>
        <end position="737"/>
    </location>
</feature>
<dbReference type="FunFam" id="3.40.50.1010:FF:000051">
    <property type="entry name" value="Rad2-like endonuclease, putative (AFU_orthologue AFUA_3G13260)"/>
    <property type="match status" value="1"/>
</dbReference>
<feature type="compositionally biased region" description="Basic and acidic residues" evidence="3">
    <location>
        <begin position="760"/>
        <end position="770"/>
    </location>
</feature>
<proteinExistence type="predicted"/>
<dbReference type="SMART" id="SM00484">
    <property type="entry name" value="XPGI"/>
    <property type="match status" value="1"/>
</dbReference>
<dbReference type="Pfam" id="PF00867">
    <property type="entry name" value="XPG_I"/>
    <property type="match status" value="1"/>
</dbReference>